<name>F2JMC7_CELLD</name>
<evidence type="ECO:0000313" key="1">
    <source>
        <dbReference type="EMBL" id="ADZ83445.1"/>
    </source>
</evidence>
<dbReference type="KEGG" id="cle:Clole_1721"/>
<reference evidence="1 2" key="1">
    <citation type="journal article" date="2011" name="J. Bacteriol.">
        <title>Complete genome sequence of the cellulose-degrading bacterium Cellulosilyticum lentocellum.</title>
        <authorList>
            <consortium name="US DOE Joint Genome Institute"/>
            <person name="Miller D.A."/>
            <person name="Suen G."/>
            <person name="Bruce D."/>
            <person name="Copeland A."/>
            <person name="Cheng J.F."/>
            <person name="Detter C."/>
            <person name="Goodwin L.A."/>
            <person name="Han C.S."/>
            <person name="Hauser L.J."/>
            <person name="Land M.L."/>
            <person name="Lapidus A."/>
            <person name="Lucas S."/>
            <person name="Meincke L."/>
            <person name="Pitluck S."/>
            <person name="Tapia R."/>
            <person name="Teshima H."/>
            <person name="Woyke T."/>
            <person name="Fox B.G."/>
            <person name="Angert E.R."/>
            <person name="Currie C.R."/>
        </authorList>
    </citation>
    <scope>NUCLEOTIDE SEQUENCE [LARGE SCALE GENOMIC DNA]</scope>
    <source>
        <strain evidence="2">ATCC 49066 / DSM 5427 / NCIMB 11756 / RHM5</strain>
    </source>
</reference>
<protein>
    <recommendedName>
        <fullName evidence="3">Prepilin-type N-terminal cleavage/methylation domain-containing protein</fullName>
    </recommendedName>
</protein>
<dbReference type="HOGENOM" id="CLU_1529919_0_0_9"/>
<dbReference type="Pfam" id="PF07963">
    <property type="entry name" value="N_methyl"/>
    <property type="match status" value="1"/>
</dbReference>
<dbReference type="EMBL" id="CP002582">
    <property type="protein sequence ID" value="ADZ83445.1"/>
    <property type="molecule type" value="Genomic_DNA"/>
</dbReference>
<dbReference type="Gene3D" id="3.30.700.10">
    <property type="entry name" value="Glycoprotein, Type 4 Pilin"/>
    <property type="match status" value="1"/>
</dbReference>
<dbReference type="InterPro" id="IPR045584">
    <property type="entry name" value="Pilin-like"/>
</dbReference>
<dbReference type="Proteomes" id="UP000008467">
    <property type="component" value="Chromosome"/>
</dbReference>
<evidence type="ECO:0000313" key="2">
    <source>
        <dbReference type="Proteomes" id="UP000008467"/>
    </source>
</evidence>
<accession>F2JMC7</accession>
<organism evidence="1 2">
    <name type="scientific">Cellulosilyticum lentocellum (strain ATCC 49066 / DSM 5427 / NCIMB 11756 / RHM5)</name>
    <name type="common">Clostridium lentocellum</name>
    <dbReference type="NCBI Taxonomy" id="642492"/>
    <lineage>
        <taxon>Bacteria</taxon>
        <taxon>Bacillati</taxon>
        <taxon>Bacillota</taxon>
        <taxon>Clostridia</taxon>
        <taxon>Lachnospirales</taxon>
        <taxon>Cellulosilyticaceae</taxon>
        <taxon>Cellulosilyticum</taxon>
    </lineage>
</organism>
<sequence length="175" mass="19590">MKKRSKGFSLLEVALVLLIMGIIGVAAIPSMQNIRRQEVNKLAKEICLDLVTQMTNQNTNRDETYVLDLVKKDASPTSPYYGYVITTCDSSLNPKPGIKSTERIQHNKNIEIVIKDTSGNIPATPITKLRFLDKKITDAAGNEYKNTLQISLKNDQSKLEIVFYTTTGHYEISVP</sequence>
<gene>
    <name evidence="1" type="ordered locus">Clole_1721</name>
</gene>
<dbReference type="AlphaFoldDB" id="F2JMC7"/>
<dbReference type="NCBIfam" id="TIGR02532">
    <property type="entry name" value="IV_pilin_GFxxxE"/>
    <property type="match status" value="1"/>
</dbReference>
<dbReference type="STRING" id="642492.Clole_1721"/>
<evidence type="ECO:0008006" key="3">
    <source>
        <dbReference type="Google" id="ProtNLM"/>
    </source>
</evidence>
<dbReference type="SUPFAM" id="SSF54523">
    <property type="entry name" value="Pili subunits"/>
    <property type="match status" value="1"/>
</dbReference>
<dbReference type="RefSeq" id="WP_013656742.1">
    <property type="nucleotide sequence ID" value="NC_015275.1"/>
</dbReference>
<dbReference type="PROSITE" id="PS00409">
    <property type="entry name" value="PROKAR_NTER_METHYL"/>
    <property type="match status" value="1"/>
</dbReference>
<keyword evidence="2" id="KW-1185">Reference proteome</keyword>
<dbReference type="InterPro" id="IPR012902">
    <property type="entry name" value="N_methyl_site"/>
</dbReference>
<proteinExistence type="predicted"/>